<dbReference type="Pfam" id="PF08448">
    <property type="entry name" value="PAS_4"/>
    <property type="match status" value="1"/>
</dbReference>
<dbReference type="Proteomes" id="UP000662747">
    <property type="component" value="Chromosome"/>
</dbReference>
<dbReference type="InterPro" id="IPR003661">
    <property type="entry name" value="HisK_dim/P_dom"/>
</dbReference>
<evidence type="ECO:0000256" key="8">
    <source>
        <dbReference type="ARBA" id="ARBA00022777"/>
    </source>
</evidence>
<dbReference type="InterPro" id="IPR050351">
    <property type="entry name" value="BphY/WalK/GraS-like"/>
</dbReference>
<evidence type="ECO:0000256" key="4">
    <source>
        <dbReference type="ARBA" id="ARBA00022553"/>
    </source>
</evidence>
<dbReference type="RefSeq" id="WP_206725970.1">
    <property type="nucleotide sequence ID" value="NZ_CP071090.1"/>
</dbReference>
<dbReference type="PANTHER" id="PTHR42878:SF7">
    <property type="entry name" value="SENSOR HISTIDINE KINASE GLRK"/>
    <property type="match status" value="1"/>
</dbReference>
<dbReference type="Gene3D" id="1.10.287.130">
    <property type="match status" value="1"/>
</dbReference>
<feature type="domain" description="Histidine kinase" evidence="14">
    <location>
        <begin position="624"/>
        <end position="841"/>
    </location>
</feature>
<evidence type="ECO:0000256" key="7">
    <source>
        <dbReference type="ARBA" id="ARBA00022741"/>
    </source>
</evidence>
<gene>
    <name evidence="17" type="ORF">JY651_05450</name>
</gene>
<evidence type="ECO:0000259" key="16">
    <source>
        <dbReference type="PROSITE" id="PS50113"/>
    </source>
</evidence>
<evidence type="ECO:0000256" key="11">
    <source>
        <dbReference type="ARBA" id="ARBA00023012"/>
    </source>
</evidence>
<dbReference type="SMART" id="SM00387">
    <property type="entry name" value="HATPase_c"/>
    <property type="match status" value="1"/>
</dbReference>
<dbReference type="PRINTS" id="PR00344">
    <property type="entry name" value="BCTRLSENSOR"/>
</dbReference>
<dbReference type="CDD" id="cd00075">
    <property type="entry name" value="HATPase"/>
    <property type="match status" value="1"/>
</dbReference>
<feature type="domain" description="PAC" evidence="16">
    <location>
        <begin position="424"/>
        <end position="474"/>
    </location>
</feature>
<evidence type="ECO:0000313" key="18">
    <source>
        <dbReference type="Proteomes" id="UP000662747"/>
    </source>
</evidence>
<dbReference type="InterPro" id="IPR013767">
    <property type="entry name" value="PAS_fold"/>
</dbReference>
<dbReference type="SMART" id="SM00388">
    <property type="entry name" value="HisKA"/>
    <property type="match status" value="1"/>
</dbReference>
<dbReference type="InterPro" id="IPR000700">
    <property type="entry name" value="PAS-assoc_C"/>
</dbReference>
<keyword evidence="7" id="KW-0547">Nucleotide-binding</keyword>
<dbReference type="CDD" id="cd12913">
    <property type="entry name" value="PDC1_MCP_like"/>
    <property type="match status" value="1"/>
</dbReference>
<dbReference type="SUPFAM" id="SSF47384">
    <property type="entry name" value="Homodimeric domain of signal transducing histidine kinase"/>
    <property type="match status" value="1"/>
</dbReference>
<dbReference type="InterPro" id="IPR036097">
    <property type="entry name" value="HisK_dim/P_sf"/>
</dbReference>
<keyword evidence="8" id="KW-0418">Kinase</keyword>
<dbReference type="EMBL" id="CP071090">
    <property type="protein sequence ID" value="QSQ24407.1"/>
    <property type="molecule type" value="Genomic_DNA"/>
</dbReference>
<evidence type="ECO:0000259" key="14">
    <source>
        <dbReference type="PROSITE" id="PS50109"/>
    </source>
</evidence>
<keyword evidence="18" id="KW-1185">Reference proteome</keyword>
<dbReference type="InterPro" id="IPR013656">
    <property type="entry name" value="PAS_4"/>
</dbReference>
<dbReference type="PROSITE" id="PS50113">
    <property type="entry name" value="PAC"/>
    <property type="match status" value="2"/>
</dbReference>
<dbReference type="EC" id="2.7.13.3" evidence="3"/>
<keyword evidence="6 13" id="KW-0812">Transmembrane</keyword>
<accession>A0ABX7NZP5</accession>
<comment type="subcellular location">
    <subcellularLocation>
        <location evidence="2">Membrane</location>
        <topology evidence="2">Multi-pass membrane protein</topology>
    </subcellularLocation>
</comment>
<dbReference type="CDD" id="cd00082">
    <property type="entry name" value="HisKA"/>
    <property type="match status" value="1"/>
</dbReference>
<evidence type="ECO:0000256" key="2">
    <source>
        <dbReference type="ARBA" id="ARBA00004141"/>
    </source>
</evidence>
<keyword evidence="12 13" id="KW-0472">Membrane</keyword>
<evidence type="ECO:0000259" key="15">
    <source>
        <dbReference type="PROSITE" id="PS50112"/>
    </source>
</evidence>
<organism evidence="17 18">
    <name type="scientific">Pyxidicoccus parkwayensis</name>
    <dbReference type="NCBI Taxonomy" id="2813578"/>
    <lineage>
        <taxon>Bacteria</taxon>
        <taxon>Pseudomonadati</taxon>
        <taxon>Myxococcota</taxon>
        <taxon>Myxococcia</taxon>
        <taxon>Myxococcales</taxon>
        <taxon>Cystobacterineae</taxon>
        <taxon>Myxococcaceae</taxon>
        <taxon>Pyxidicoccus</taxon>
    </lineage>
</organism>
<dbReference type="NCBIfam" id="TIGR00229">
    <property type="entry name" value="sensory_box"/>
    <property type="match status" value="1"/>
</dbReference>
<dbReference type="CDD" id="cd18774">
    <property type="entry name" value="PDC2_HK_sensor"/>
    <property type="match status" value="1"/>
</dbReference>
<dbReference type="InterPro" id="IPR001610">
    <property type="entry name" value="PAC"/>
</dbReference>
<dbReference type="Gene3D" id="3.30.450.20">
    <property type="entry name" value="PAS domain"/>
    <property type="match status" value="3"/>
</dbReference>
<dbReference type="Pfam" id="PF00989">
    <property type="entry name" value="PAS"/>
    <property type="match status" value="1"/>
</dbReference>
<feature type="domain" description="PAS" evidence="15">
    <location>
        <begin position="489"/>
        <end position="523"/>
    </location>
</feature>
<sequence length="859" mass="95696">MRSPRWQLVAVTLGLGLVVTAGLVAFDHFARASLEREAVLEQANRAEQLAFQLQSRLDSAEQVTRTVATLAAPLRERSAVESLARGTLASTLPESIYGIGVWFAPYALEPDQRWVGTYVHRRLDEPRHLDLTYEWSTPGYDYLHQDWYQQGLQAKDSPFLTEPYFDVDLVYSTLAMSFGGEDGAPRGVVSVDVVLPQLVAVVARMNTAPHETFYVVTRGGRLLAHPREVELAAWARAHGNPRAAAPVPELRLEDLHAYEQEHGLKSRRYTQAAPVRDAGWTVYVSTDRDRLFAASRRLHVTLQAVGGALWLALLAGMVAGLRTVRVRALSRELAEHERETAVLERSERMLREVLETSMDGVASVDAGGRLVTWNTSAERMFGWRREDILGRHVVDTLCRPEDREERHRQFERIITGDASAFPACRLESLVLRRDGEVFPVEASLAAVHTDGEPRIFGFVSDVTERRRAEEERQRLLVRQQELLAELRRRSAELHAILDHMIEGVFVADADGRLSFVNQAGQRMCDGGGTDVAALDGDGKRCGTLLTMDGVPVARDALPLFRALRGEVVRDFELRAVRPGGERVLRMNAVPIPDEDGQVAAAVVVLHDITEAAEFDRLKDEFVRMAAHELKTPVTVMKSFAQVALRTDAGRDSVLRRLLEGIDRGANRIDHVVRTLLDVSQLHLRRMQLEVESLDLRALVEDTARRMADAHPEHPVHVRADEDGDAPVWGDPARLEQVLVALLDNAMRYSPPSAPVEVTFRTQGDTAEVSIRDEGIGIPEDKQARLFHRFYRPHAGTAHDRGGLGVGLYIAREIVRQHGGQLTLESREGEGTIVHIRLPLHAVRAGTDVAPYPPEHASPV</sequence>
<dbReference type="Pfam" id="PF22673">
    <property type="entry name" value="MCP-like_PDC_1"/>
    <property type="match status" value="1"/>
</dbReference>
<evidence type="ECO:0000256" key="10">
    <source>
        <dbReference type="ARBA" id="ARBA00022989"/>
    </source>
</evidence>
<evidence type="ECO:0000256" key="12">
    <source>
        <dbReference type="ARBA" id="ARBA00023136"/>
    </source>
</evidence>
<evidence type="ECO:0000256" key="13">
    <source>
        <dbReference type="SAM" id="Phobius"/>
    </source>
</evidence>
<dbReference type="SUPFAM" id="SSF55785">
    <property type="entry name" value="PYP-like sensor domain (PAS domain)"/>
    <property type="match status" value="2"/>
</dbReference>
<dbReference type="InterPro" id="IPR004358">
    <property type="entry name" value="Sig_transdc_His_kin-like_C"/>
</dbReference>
<keyword evidence="11" id="KW-0902">Two-component regulatory system</keyword>
<dbReference type="InterPro" id="IPR000014">
    <property type="entry name" value="PAS"/>
</dbReference>
<feature type="domain" description="PAS" evidence="15">
    <location>
        <begin position="346"/>
        <end position="417"/>
    </location>
</feature>
<protein>
    <recommendedName>
        <fullName evidence="3">histidine kinase</fullName>
        <ecNumber evidence="3">2.7.13.3</ecNumber>
    </recommendedName>
</protein>
<dbReference type="Gene3D" id="3.30.565.10">
    <property type="entry name" value="Histidine kinase-like ATPase, C-terminal domain"/>
    <property type="match status" value="1"/>
</dbReference>
<feature type="domain" description="PAC" evidence="16">
    <location>
        <begin position="569"/>
        <end position="620"/>
    </location>
</feature>
<feature type="transmembrane region" description="Helical" evidence="13">
    <location>
        <begin position="6"/>
        <end position="26"/>
    </location>
</feature>
<proteinExistence type="predicted"/>
<keyword evidence="5" id="KW-0808">Transferase</keyword>
<reference evidence="17 18" key="1">
    <citation type="submission" date="2021-02" db="EMBL/GenBank/DDBJ databases">
        <title>De Novo genome assembly of isolated myxobacteria.</title>
        <authorList>
            <person name="Stevens D.C."/>
        </authorList>
    </citation>
    <scope>NUCLEOTIDE SEQUENCE [LARGE SCALE GENOMIC DNA]</scope>
    <source>
        <strain evidence="18">SCPEA02</strain>
    </source>
</reference>
<dbReference type="InterPro" id="IPR036890">
    <property type="entry name" value="HATPase_C_sf"/>
</dbReference>
<dbReference type="InterPro" id="IPR005467">
    <property type="entry name" value="His_kinase_dom"/>
</dbReference>
<dbReference type="PANTHER" id="PTHR42878">
    <property type="entry name" value="TWO-COMPONENT HISTIDINE KINASE"/>
    <property type="match status" value="1"/>
</dbReference>
<name>A0ABX7NZP5_9BACT</name>
<dbReference type="PROSITE" id="PS50109">
    <property type="entry name" value="HIS_KIN"/>
    <property type="match status" value="1"/>
</dbReference>
<keyword evidence="10 13" id="KW-1133">Transmembrane helix</keyword>
<dbReference type="InterPro" id="IPR035965">
    <property type="entry name" value="PAS-like_dom_sf"/>
</dbReference>
<keyword evidence="9" id="KW-0067">ATP-binding</keyword>
<dbReference type="SUPFAM" id="SSF55874">
    <property type="entry name" value="ATPase domain of HSP90 chaperone/DNA topoisomerase II/histidine kinase"/>
    <property type="match status" value="1"/>
</dbReference>
<evidence type="ECO:0000256" key="5">
    <source>
        <dbReference type="ARBA" id="ARBA00022679"/>
    </source>
</evidence>
<evidence type="ECO:0000256" key="9">
    <source>
        <dbReference type="ARBA" id="ARBA00022840"/>
    </source>
</evidence>
<keyword evidence="4" id="KW-0597">Phosphoprotein</keyword>
<evidence type="ECO:0000313" key="17">
    <source>
        <dbReference type="EMBL" id="QSQ24407.1"/>
    </source>
</evidence>
<dbReference type="Pfam" id="PF02518">
    <property type="entry name" value="HATPase_c"/>
    <property type="match status" value="1"/>
</dbReference>
<dbReference type="Pfam" id="PF00512">
    <property type="entry name" value="HisKA"/>
    <property type="match status" value="1"/>
</dbReference>
<evidence type="ECO:0000256" key="6">
    <source>
        <dbReference type="ARBA" id="ARBA00022692"/>
    </source>
</evidence>
<dbReference type="CDD" id="cd00130">
    <property type="entry name" value="PAS"/>
    <property type="match status" value="2"/>
</dbReference>
<evidence type="ECO:0000256" key="3">
    <source>
        <dbReference type="ARBA" id="ARBA00012438"/>
    </source>
</evidence>
<dbReference type="SMART" id="SM00086">
    <property type="entry name" value="PAC"/>
    <property type="match status" value="2"/>
</dbReference>
<evidence type="ECO:0000256" key="1">
    <source>
        <dbReference type="ARBA" id="ARBA00000085"/>
    </source>
</evidence>
<dbReference type="InterPro" id="IPR003594">
    <property type="entry name" value="HATPase_dom"/>
</dbReference>
<dbReference type="SMART" id="SM00091">
    <property type="entry name" value="PAS"/>
    <property type="match status" value="2"/>
</dbReference>
<comment type="catalytic activity">
    <reaction evidence="1">
        <text>ATP + protein L-histidine = ADP + protein N-phospho-L-histidine.</text>
        <dbReference type="EC" id="2.7.13.3"/>
    </reaction>
</comment>
<dbReference type="PROSITE" id="PS50112">
    <property type="entry name" value="PAS"/>
    <property type="match status" value="2"/>
</dbReference>